<dbReference type="OrthoDB" id="427280at2759"/>
<evidence type="ECO:0000256" key="3">
    <source>
        <dbReference type="ARBA" id="ARBA00006347"/>
    </source>
</evidence>
<gene>
    <name evidence="8" type="ORF">EJ04DRAFT_530830</name>
</gene>
<evidence type="ECO:0000256" key="6">
    <source>
        <dbReference type="ARBA" id="ARBA00023235"/>
    </source>
</evidence>
<name>A0A9P4RCM7_9PLEO</name>
<protein>
    <recommendedName>
        <fullName evidence="4">protein disulfide-isomerase</fullName>
        <ecNumber evidence="4">5.3.4.1</ecNumber>
    </recommendedName>
</protein>
<dbReference type="CDD" id="cd02982">
    <property type="entry name" value="PDI_b'_family"/>
    <property type="match status" value="1"/>
</dbReference>
<evidence type="ECO:0000256" key="5">
    <source>
        <dbReference type="ARBA" id="ARBA00022824"/>
    </source>
</evidence>
<evidence type="ECO:0000256" key="4">
    <source>
        <dbReference type="ARBA" id="ARBA00012723"/>
    </source>
</evidence>
<dbReference type="EC" id="5.3.4.1" evidence="4"/>
<evidence type="ECO:0000256" key="2">
    <source>
        <dbReference type="ARBA" id="ARBA00004319"/>
    </source>
</evidence>
<evidence type="ECO:0000313" key="8">
    <source>
        <dbReference type="EMBL" id="KAF2740631.1"/>
    </source>
</evidence>
<comment type="caution">
    <text evidence="8">The sequence shown here is derived from an EMBL/GenBank/DDBJ whole genome shotgun (WGS) entry which is preliminary data.</text>
</comment>
<reference evidence="8" key="1">
    <citation type="journal article" date="2020" name="Stud. Mycol.">
        <title>101 Dothideomycetes genomes: a test case for predicting lifestyles and emergence of pathogens.</title>
        <authorList>
            <person name="Haridas S."/>
            <person name="Albert R."/>
            <person name="Binder M."/>
            <person name="Bloem J."/>
            <person name="Labutti K."/>
            <person name="Salamov A."/>
            <person name="Andreopoulos B."/>
            <person name="Baker S."/>
            <person name="Barry K."/>
            <person name="Bills G."/>
            <person name="Bluhm B."/>
            <person name="Cannon C."/>
            <person name="Castanera R."/>
            <person name="Culley D."/>
            <person name="Daum C."/>
            <person name="Ezra D."/>
            <person name="Gonzalez J."/>
            <person name="Henrissat B."/>
            <person name="Kuo A."/>
            <person name="Liang C."/>
            <person name="Lipzen A."/>
            <person name="Lutzoni F."/>
            <person name="Magnuson J."/>
            <person name="Mondo S."/>
            <person name="Nolan M."/>
            <person name="Ohm R."/>
            <person name="Pangilinan J."/>
            <person name="Park H.-J."/>
            <person name="Ramirez L."/>
            <person name="Alfaro M."/>
            <person name="Sun H."/>
            <person name="Tritt A."/>
            <person name="Yoshinaga Y."/>
            <person name="Zwiers L.-H."/>
            <person name="Turgeon B."/>
            <person name="Goodwin S."/>
            <person name="Spatafora J."/>
            <person name="Crous P."/>
            <person name="Grigoriev I."/>
        </authorList>
    </citation>
    <scope>NUCLEOTIDE SEQUENCE</scope>
    <source>
        <strain evidence="8">CBS 125425</strain>
    </source>
</reference>
<dbReference type="GO" id="GO:0006457">
    <property type="term" value="P:protein folding"/>
    <property type="evidence" value="ECO:0007669"/>
    <property type="project" value="TreeGrafter"/>
</dbReference>
<comment type="catalytic activity">
    <reaction evidence="1">
        <text>Catalyzes the rearrangement of -S-S- bonds in proteins.</text>
        <dbReference type="EC" id="5.3.4.1"/>
    </reaction>
</comment>
<dbReference type="Pfam" id="PF13848">
    <property type="entry name" value="Thioredoxin_6"/>
    <property type="match status" value="1"/>
</dbReference>
<comment type="similarity">
    <text evidence="3">Belongs to the protein disulfide isomerase family.</text>
</comment>
<keyword evidence="5" id="KW-0256">Endoplasmic reticulum</keyword>
<dbReference type="InterPro" id="IPR036249">
    <property type="entry name" value="Thioredoxin-like_sf"/>
</dbReference>
<keyword evidence="7" id="KW-0676">Redox-active center</keyword>
<accession>A0A9P4RCM7</accession>
<dbReference type="SUPFAM" id="SSF52833">
    <property type="entry name" value="Thioredoxin-like"/>
    <property type="match status" value="2"/>
</dbReference>
<dbReference type="Proteomes" id="UP000799444">
    <property type="component" value="Unassembled WGS sequence"/>
</dbReference>
<dbReference type="EMBL" id="ML996099">
    <property type="protein sequence ID" value="KAF2740631.1"/>
    <property type="molecule type" value="Genomic_DNA"/>
</dbReference>
<keyword evidence="6" id="KW-0413">Isomerase</keyword>
<dbReference type="GO" id="GO:0034976">
    <property type="term" value="P:response to endoplasmic reticulum stress"/>
    <property type="evidence" value="ECO:0007669"/>
    <property type="project" value="TreeGrafter"/>
</dbReference>
<keyword evidence="9" id="KW-1185">Reference proteome</keyword>
<evidence type="ECO:0000256" key="1">
    <source>
        <dbReference type="ARBA" id="ARBA00001182"/>
    </source>
</evidence>
<dbReference type="PANTHER" id="PTHR18929:SF132">
    <property type="entry name" value="PROTEIN DISULFIDE-ISOMERASE A3"/>
    <property type="match status" value="1"/>
</dbReference>
<evidence type="ECO:0000256" key="7">
    <source>
        <dbReference type="ARBA" id="ARBA00023284"/>
    </source>
</evidence>
<organism evidence="8 9">
    <name type="scientific">Polyplosphaeria fusca</name>
    <dbReference type="NCBI Taxonomy" id="682080"/>
    <lineage>
        <taxon>Eukaryota</taxon>
        <taxon>Fungi</taxon>
        <taxon>Dikarya</taxon>
        <taxon>Ascomycota</taxon>
        <taxon>Pezizomycotina</taxon>
        <taxon>Dothideomycetes</taxon>
        <taxon>Pleosporomycetidae</taxon>
        <taxon>Pleosporales</taxon>
        <taxon>Tetraplosphaeriaceae</taxon>
        <taxon>Polyplosphaeria</taxon>
    </lineage>
</organism>
<dbReference type="AlphaFoldDB" id="A0A9P4RCM7"/>
<dbReference type="PANTHER" id="PTHR18929">
    <property type="entry name" value="PROTEIN DISULFIDE ISOMERASE"/>
    <property type="match status" value="1"/>
</dbReference>
<dbReference type="CDD" id="cd02961">
    <property type="entry name" value="PDI_a_family"/>
    <property type="match status" value="1"/>
</dbReference>
<comment type="subcellular location">
    <subcellularLocation>
        <location evidence="2">Endoplasmic reticulum lumen</location>
    </subcellularLocation>
</comment>
<dbReference type="GO" id="GO:0003756">
    <property type="term" value="F:protein disulfide isomerase activity"/>
    <property type="evidence" value="ECO:0007669"/>
    <property type="project" value="UniProtKB-EC"/>
</dbReference>
<evidence type="ECO:0000313" key="9">
    <source>
        <dbReference type="Proteomes" id="UP000799444"/>
    </source>
</evidence>
<sequence>MEFCKEQDVNAYPAIKLFHQPRDGEAGEIGTERYRGKRTVNAIKSFVTKWELPVMSYVPAANLAYFKSINDIVVVAYVRKDQVNLVETFGAVAKRHWKDFVFGYVTEAQAVDAEGLAMPALALYKNTDGENKVLNGPFKETDVETLLEGASSMLIGDFNERTMDQYMRGKLSGYIFVSNENEASAVRKELTPVVRKLEKYLAFGIADAVEYAPMARSFGLSKDVFPALVVHAPHNDNVFTYKQGRKIVAPVVDDMLNTILHSKAQSGQIFGENAPEMGASNPKGHDEL</sequence>
<proteinExistence type="inferred from homology"/>
<dbReference type="Gene3D" id="3.40.30.10">
    <property type="entry name" value="Glutaredoxin"/>
    <property type="match status" value="2"/>
</dbReference>
<dbReference type="CDD" id="cd02981">
    <property type="entry name" value="PDI_b_family"/>
    <property type="match status" value="1"/>
</dbReference>
<dbReference type="GO" id="GO:0005788">
    <property type="term" value="C:endoplasmic reticulum lumen"/>
    <property type="evidence" value="ECO:0007669"/>
    <property type="project" value="UniProtKB-SubCell"/>
</dbReference>